<accession>A0A8S3ZX99</accession>
<gene>
    <name evidence="1" type="ORF">CUNI_LOCUS17793</name>
</gene>
<dbReference type="OrthoDB" id="6045352at2759"/>
<reference evidence="1" key="1">
    <citation type="submission" date="2021-04" db="EMBL/GenBank/DDBJ databases">
        <authorList>
            <consortium name="Molecular Ecology Group"/>
        </authorList>
    </citation>
    <scope>NUCLEOTIDE SEQUENCE</scope>
</reference>
<proteinExistence type="predicted"/>
<dbReference type="EMBL" id="CAJHNH020005201">
    <property type="protein sequence ID" value="CAG5132235.1"/>
    <property type="molecule type" value="Genomic_DNA"/>
</dbReference>
<dbReference type="AlphaFoldDB" id="A0A8S3ZX99"/>
<evidence type="ECO:0000313" key="1">
    <source>
        <dbReference type="EMBL" id="CAG5132235.1"/>
    </source>
</evidence>
<dbReference type="Proteomes" id="UP000678393">
    <property type="component" value="Unassembled WGS sequence"/>
</dbReference>
<comment type="caution">
    <text evidence="1">The sequence shown here is derived from an EMBL/GenBank/DDBJ whole genome shotgun (WGS) entry which is preliminary data.</text>
</comment>
<organism evidence="1 2">
    <name type="scientific">Candidula unifasciata</name>
    <dbReference type="NCBI Taxonomy" id="100452"/>
    <lineage>
        <taxon>Eukaryota</taxon>
        <taxon>Metazoa</taxon>
        <taxon>Spiralia</taxon>
        <taxon>Lophotrochozoa</taxon>
        <taxon>Mollusca</taxon>
        <taxon>Gastropoda</taxon>
        <taxon>Heterobranchia</taxon>
        <taxon>Euthyneura</taxon>
        <taxon>Panpulmonata</taxon>
        <taxon>Eupulmonata</taxon>
        <taxon>Stylommatophora</taxon>
        <taxon>Helicina</taxon>
        <taxon>Helicoidea</taxon>
        <taxon>Geomitridae</taxon>
        <taxon>Candidula</taxon>
    </lineage>
</organism>
<protein>
    <submittedName>
        <fullName evidence="1">Uncharacterized protein</fullName>
    </submittedName>
</protein>
<name>A0A8S3ZX99_9EUPU</name>
<evidence type="ECO:0000313" key="2">
    <source>
        <dbReference type="Proteomes" id="UP000678393"/>
    </source>
</evidence>
<sequence length="345" mass="38888">MSCICLPGPWECEYSYGGEADLHRHYTRCTKNPGHKNFIPVDKFCIEDLPEDYRDKVVINYIRAVSDLTVRVKVEYVSDKRPETVPGIRKSYPGYSFRGQRRATVGTGGVFSIKFSNEEEGQTCKCKVCRISSTPETNFAIITIHTATHVVFDDLEGEHTTCHLFFDRGGTPDACSGVVALTGMSRVLNEVIKDICLIEYHTHNLDLAHRLEKTIMEIHELMLHSYNQTPNMTKLKHCRSIQDRQPLLFMVSHPHGCSKQVSLGRWTSADVSNRLILSFQYSTSTCPGSSGARICVFPELSTKGVNLSTYTLFLPSLRAHCGASFMQLGESFGRVYEGQYAFLYL</sequence>
<keyword evidence="2" id="KW-1185">Reference proteome</keyword>